<protein>
    <recommendedName>
        <fullName evidence="3">IS256 family transposase</fullName>
    </recommendedName>
</protein>
<accession>C0EGQ1</accession>
<keyword evidence="2" id="KW-1185">Reference proteome</keyword>
<gene>
    <name evidence="1" type="ORF">CLOSTMETH_03044</name>
</gene>
<evidence type="ECO:0000313" key="1">
    <source>
        <dbReference type="EMBL" id="EEG29324.1"/>
    </source>
</evidence>
<proteinExistence type="predicted"/>
<dbReference type="EMBL" id="ACEC01000108">
    <property type="protein sequence ID" value="EEG29324.1"/>
    <property type="molecule type" value="Genomic_DNA"/>
</dbReference>
<name>C0EGQ1_9FIRM</name>
<reference evidence="1 2" key="1">
    <citation type="submission" date="2009-01" db="EMBL/GenBank/DDBJ databases">
        <authorList>
            <person name="Fulton L."/>
            <person name="Clifton S."/>
            <person name="Fulton B."/>
            <person name="Xu J."/>
            <person name="Minx P."/>
            <person name="Pepin K.H."/>
            <person name="Johnson M."/>
            <person name="Bhonagiri V."/>
            <person name="Nash W.E."/>
            <person name="Mardis E.R."/>
            <person name="Wilson R.K."/>
        </authorList>
    </citation>
    <scope>NUCLEOTIDE SEQUENCE [LARGE SCALE GENOMIC DNA]</scope>
    <source>
        <strain evidence="1 2">DSM 5476</strain>
    </source>
</reference>
<dbReference type="AlphaFoldDB" id="C0EGQ1"/>
<dbReference type="Proteomes" id="UP000003340">
    <property type="component" value="Unassembled WGS sequence"/>
</dbReference>
<comment type="caution">
    <text evidence="1">The sequence shown here is derived from an EMBL/GenBank/DDBJ whole genome shotgun (WGS) entry which is preliminary data.</text>
</comment>
<dbReference type="HOGENOM" id="CLU_216082_0_0_9"/>
<organism evidence="1 2">
    <name type="scientific">[Clostridium] methylpentosum DSM 5476</name>
    <dbReference type="NCBI Taxonomy" id="537013"/>
    <lineage>
        <taxon>Bacteria</taxon>
        <taxon>Bacillati</taxon>
        <taxon>Bacillota</taxon>
        <taxon>Clostridia</taxon>
        <taxon>Eubacteriales</taxon>
        <taxon>Oscillospiraceae</taxon>
        <taxon>Oscillospiraceae incertae sedis</taxon>
    </lineage>
</organism>
<sequence length="45" mass="5112">MSEKIVQLNEEVIKGQIKEFVRGSVEETLNRLLKAEAEKLIQAAQ</sequence>
<dbReference type="STRING" id="537013.CLOSTMETH_03044"/>
<evidence type="ECO:0000313" key="2">
    <source>
        <dbReference type="Proteomes" id="UP000003340"/>
    </source>
</evidence>
<reference evidence="1 2" key="2">
    <citation type="submission" date="2009-02" db="EMBL/GenBank/DDBJ databases">
        <title>Draft genome sequence of Clostridium methylpentosum (DSM 5476).</title>
        <authorList>
            <person name="Sudarsanam P."/>
            <person name="Ley R."/>
            <person name="Guruge J."/>
            <person name="Turnbaugh P.J."/>
            <person name="Mahowald M."/>
            <person name="Liep D."/>
            <person name="Gordon J."/>
        </authorList>
    </citation>
    <scope>NUCLEOTIDE SEQUENCE [LARGE SCALE GENOMIC DNA]</scope>
    <source>
        <strain evidence="1 2">DSM 5476</strain>
    </source>
</reference>
<evidence type="ECO:0008006" key="3">
    <source>
        <dbReference type="Google" id="ProtNLM"/>
    </source>
</evidence>